<accession>A0A369MQ95</accession>
<evidence type="ECO:0000313" key="1">
    <source>
        <dbReference type="EMBL" id="RDB74845.1"/>
    </source>
</evidence>
<protein>
    <submittedName>
        <fullName evidence="1">Uncharacterized protein</fullName>
    </submittedName>
</protein>
<name>A0A369MQ95_EGGLN</name>
<dbReference type="RefSeq" id="WP_009304937.1">
    <property type="nucleotide sequence ID" value="NZ_CABHNG010000031.1"/>
</dbReference>
<dbReference type="EMBL" id="PPTX01000033">
    <property type="protein sequence ID" value="RDB74845.1"/>
    <property type="molecule type" value="Genomic_DNA"/>
</dbReference>
<gene>
    <name evidence="1" type="ORF">C1872_14830</name>
</gene>
<organism evidence="1 2">
    <name type="scientific">Eggerthella lenta</name>
    <name type="common">Eubacterium lentum</name>
    <dbReference type="NCBI Taxonomy" id="84112"/>
    <lineage>
        <taxon>Bacteria</taxon>
        <taxon>Bacillati</taxon>
        <taxon>Actinomycetota</taxon>
        <taxon>Coriobacteriia</taxon>
        <taxon>Eggerthellales</taxon>
        <taxon>Eggerthellaceae</taxon>
        <taxon>Eggerthella</taxon>
    </lineage>
</organism>
<reference evidence="1 2" key="1">
    <citation type="journal article" date="2018" name="Elife">
        <title>Discovery and characterization of a prevalent human gut bacterial enzyme sufficient for the inactivation of a family of plant toxins.</title>
        <authorList>
            <person name="Koppel N."/>
            <person name="Bisanz J.E."/>
            <person name="Pandelia M.E."/>
            <person name="Turnbaugh P.J."/>
            <person name="Balskus E.P."/>
        </authorList>
    </citation>
    <scope>NUCLEOTIDE SEQUENCE [LARGE SCALE GENOMIC DNA]</scope>
    <source>
        <strain evidence="1 2">MR1 #12</strain>
    </source>
</reference>
<dbReference type="Proteomes" id="UP000253752">
    <property type="component" value="Unassembled WGS sequence"/>
</dbReference>
<proteinExistence type="predicted"/>
<sequence length="376" mass="41697">MAEERDVVDIDDAADKSEAESSIKWTYHCDSENSTDLGESYKSFAPAMSSLAQVADKLQGIFQSSFPALESLKTISQRMQNLIPGWQEMQERLANSVYPIVVFEKACKCYKVTDWPLALVLSGAEEEEVANLYDMGMSDDELRVALTEWSLSVFDRERVESIGGKWEEYSFISLEARKLLDLALSRHLDGDYIASTLISITQLEGLLSSSVDSFNAFAYLDNEVYFCVAKRAGLNREKVSRNVKDHAIAMASIADKGFMRIDSAIDYLVNITLTNAESFDELAVDNPLRNKICHGCQMNYGTKVHSLKSILAVDTALKLGAMARASVSEKNETEVFGEWCPLTMKSDMEADTMKQCMGIRDVLLSGGCVAACSMTL</sequence>
<dbReference type="AlphaFoldDB" id="A0A369MQ95"/>
<evidence type="ECO:0000313" key="2">
    <source>
        <dbReference type="Proteomes" id="UP000253752"/>
    </source>
</evidence>
<comment type="caution">
    <text evidence="1">The sequence shown here is derived from an EMBL/GenBank/DDBJ whole genome shotgun (WGS) entry which is preliminary data.</text>
</comment>